<gene>
    <name evidence="1" type="ORF">EDD58_103441</name>
</gene>
<reference evidence="1 2" key="1">
    <citation type="submission" date="2019-03" db="EMBL/GenBank/DDBJ databases">
        <title>Genomic Encyclopedia of Type Strains, Phase IV (KMG-IV): sequencing the most valuable type-strain genomes for metagenomic binning, comparative biology and taxonomic classification.</title>
        <authorList>
            <person name="Goeker M."/>
        </authorList>
    </citation>
    <scope>NUCLEOTIDE SEQUENCE [LARGE SCALE GENOMIC DNA]</scope>
    <source>
        <strain evidence="1 2">DSM 45707</strain>
    </source>
</reference>
<keyword evidence="2" id="KW-1185">Reference proteome</keyword>
<dbReference type="OrthoDB" id="2157513at2"/>
<evidence type="ECO:0000313" key="2">
    <source>
        <dbReference type="Proteomes" id="UP000294937"/>
    </source>
</evidence>
<name>A0A4R3LBX2_9BACL</name>
<evidence type="ECO:0000313" key="1">
    <source>
        <dbReference type="EMBL" id="TCS95016.1"/>
    </source>
</evidence>
<proteinExistence type="predicted"/>
<dbReference type="InterPro" id="IPR010368">
    <property type="entry name" value="Com_YlbF"/>
</dbReference>
<dbReference type="Proteomes" id="UP000294937">
    <property type="component" value="Unassembled WGS sequence"/>
</dbReference>
<comment type="caution">
    <text evidence="1">The sequence shown here is derived from an EMBL/GenBank/DDBJ whole genome shotgun (WGS) entry which is preliminary data.</text>
</comment>
<dbReference type="InterPro" id="IPR023378">
    <property type="entry name" value="YheA/YmcA-like_dom_sf"/>
</dbReference>
<organism evidence="1 2">
    <name type="scientific">Hazenella coriacea</name>
    <dbReference type="NCBI Taxonomy" id="1179467"/>
    <lineage>
        <taxon>Bacteria</taxon>
        <taxon>Bacillati</taxon>
        <taxon>Bacillota</taxon>
        <taxon>Bacilli</taxon>
        <taxon>Bacillales</taxon>
        <taxon>Thermoactinomycetaceae</taxon>
        <taxon>Hazenella</taxon>
    </lineage>
</organism>
<dbReference type="RefSeq" id="WP_131924376.1">
    <property type="nucleotide sequence ID" value="NZ_SMAG01000003.1"/>
</dbReference>
<dbReference type="PANTHER" id="PTHR38448">
    <property type="entry name" value="REGULATORY PROTEIN YLBF-RELATED"/>
    <property type="match status" value="1"/>
</dbReference>
<dbReference type="Gene3D" id="1.20.1500.10">
    <property type="entry name" value="YheA/YmcA-like"/>
    <property type="match status" value="1"/>
</dbReference>
<sequence length="136" mass="15818">MQTLDMTEILLEAYQLADHIKESNEVNHYLACKKRLEEDLEAQKIIQGFQKMKERLEEVQRFGIFHPEYHQVKEEAQVYQERMLAHSIIGDYLEAEKNLDHLLYEVSSMIAHSVSDSIKVPVNEQKKSIGKKCGGN</sequence>
<dbReference type="SUPFAM" id="SSF158622">
    <property type="entry name" value="YheA/YmcA-like"/>
    <property type="match status" value="1"/>
</dbReference>
<dbReference type="EMBL" id="SMAG01000003">
    <property type="protein sequence ID" value="TCS95016.1"/>
    <property type="molecule type" value="Genomic_DNA"/>
</dbReference>
<dbReference type="InterPro" id="IPR052767">
    <property type="entry name" value="Bact_com_dev_regulator"/>
</dbReference>
<protein>
    <submittedName>
        <fullName evidence="1">Cell fate (Sporulation/competence/biofilm development) regulator YlbF (YheA/YmcA/DUF963 family)</fullName>
    </submittedName>
</protein>
<accession>A0A4R3LBX2</accession>
<dbReference type="Pfam" id="PF06133">
    <property type="entry name" value="Com_YlbF"/>
    <property type="match status" value="1"/>
</dbReference>
<dbReference type="PANTHER" id="PTHR38448:SF2">
    <property type="entry name" value="REGULATORY PROTEIN YLBF"/>
    <property type="match status" value="1"/>
</dbReference>
<dbReference type="AlphaFoldDB" id="A0A4R3LBX2"/>